<keyword evidence="2" id="KW-1185">Reference proteome</keyword>
<evidence type="ECO:0000313" key="2">
    <source>
        <dbReference type="Proteomes" id="UP001341281"/>
    </source>
</evidence>
<gene>
    <name evidence="1" type="ORF">U9M48_036405</name>
</gene>
<accession>A0AAQ3X8X4</accession>
<reference evidence="1 2" key="1">
    <citation type="submission" date="2024-02" db="EMBL/GenBank/DDBJ databases">
        <title>High-quality chromosome-scale genome assembly of Pensacola bahiagrass (Paspalum notatum Flugge var. saurae).</title>
        <authorList>
            <person name="Vega J.M."/>
            <person name="Podio M."/>
            <person name="Orjuela J."/>
            <person name="Siena L.A."/>
            <person name="Pessino S.C."/>
            <person name="Combes M.C."/>
            <person name="Mariac C."/>
            <person name="Albertini E."/>
            <person name="Pupilli F."/>
            <person name="Ortiz J.P.A."/>
            <person name="Leblanc O."/>
        </authorList>
    </citation>
    <scope>NUCLEOTIDE SEQUENCE [LARGE SCALE GENOMIC DNA]</scope>
    <source>
        <strain evidence="1">R1</strain>
        <tissue evidence="1">Leaf</tissue>
    </source>
</reference>
<sequence>MVRGGGGKLWCGDRKRNDGAATTLSALCFSTDSNKQQQQLLPLSIAPPLPTPAATRLLPLRSFTLEPASTLPPPSG</sequence>
<proteinExistence type="predicted"/>
<evidence type="ECO:0000313" key="1">
    <source>
        <dbReference type="EMBL" id="WVZ90073.1"/>
    </source>
</evidence>
<dbReference type="AlphaFoldDB" id="A0AAQ3X8X4"/>
<organism evidence="1 2">
    <name type="scientific">Paspalum notatum var. saurae</name>
    <dbReference type="NCBI Taxonomy" id="547442"/>
    <lineage>
        <taxon>Eukaryota</taxon>
        <taxon>Viridiplantae</taxon>
        <taxon>Streptophyta</taxon>
        <taxon>Embryophyta</taxon>
        <taxon>Tracheophyta</taxon>
        <taxon>Spermatophyta</taxon>
        <taxon>Magnoliopsida</taxon>
        <taxon>Liliopsida</taxon>
        <taxon>Poales</taxon>
        <taxon>Poaceae</taxon>
        <taxon>PACMAD clade</taxon>
        <taxon>Panicoideae</taxon>
        <taxon>Andropogonodae</taxon>
        <taxon>Paspaleae</taxon>
        <taxon>Paspalinae</taxon>
        <taxon>Paspalum</taxon>
    </lineage>
</organism>
<name>A0AAQ3X8X4_PASNO</name>
<protein>
    <submittedName>
        <fullName evidence="1">Uncharacterized protein</fullName>
    </submittedName>
</protein>
<dbReference type="Proteomes" id="UP001341281">
    <property type="component" value="Chromosome 08"/>
</dbReference>
<dbReference type="EMBL" id="CP144752">
    <property type="protein sequence ID" value="WVZ90073.1"/>
    <property type="molecule type" value="Genomic_DNA"/>
</dbReference>